<evidence type="ECO:0000256" key="2">
    <source>
        <dbReference type="ARBA" id="ARBA00022723"/>
    </source>
</evidence>
<evidence type="ECO:0000256" key="4">
    <source>
        <dbReference type="ARBA" id="ARBA00023002"/>
    </source>
</evidence>
<feature type="compositionally biased region" description="Basic and acidic residues" evidence="6">
    <location>
        <begin position="1"/>
        <end position="47"/>
    </location>
</feature>
<evidence type="ECO:0000259" key="8">
    <source>
        <dbReference type="Pfam" id="PF08240"/>
    </source>
</evidence>
<feature type="region of interest" description="Disordered" evidence="6">
    <location>
        <begin position="95"/>
        <end position="114"/>
    </location>
</feature>
<comment type="similarity">
    <text evidence="5">Belongs to the zinc-containing alcohol dehydrogenase family.</text>
</comment>
<dbReference type="GO" id="GO:0016491">
    <property type="term" value="F:oxidoreductase activity"/>
    <property type="evidence" value="ECO:0007669"/>
    <property type="project" value="UniProtKB-KW"/>
</dbReference>
<reference evidence="9 10" key="1">
    <citation type="journal article" date="2014" name="Genome Announc.">
        <title>Genome sequence of the basidiomycetous fungus Pseudozyma aphidis DSM70725, an efficient producer of biosurfactant mannosylerythritol lipids.</title>
        <authorList>
            <person name="Lorenz S."/>
            <person name="Guenther M."/>
            <person name="Grumaz C."/>
            <person name="Rupp S."/>
            <person name="Zibek S."/>
            <person name="Sohn K."/>
        </authorList>
    </citation>
    <scope>NUCLEOTIDE SEQUENCE [LARGE SCALE GENOMIC DNA]</scope>
    <source>
        <strain evidence="10">ATCC 32657 / CBS 517.83 / DSM 70725 / JCM 10318 / NBRC 10182 / NRRL Y-7954 / St-0401</strain>
    </source>
</reference>
<dbReference type="Proteomes" id="UP000019462">
    <property type="component" value="Unassembled WGS sequence"/>
</dbReference>
<feature type="domain" description="Alcohol dehydrogenase-like C-terminal" evidence="7">
    <location>
        <begin position="336"/>
        <end position="461"/>
    </location>
</feature>
<gene>
    <name evidence="9" type="ORF">PaG_04467</name>
</gene>
<dbReference type="OrthoDB" id="3941538at2759"/>
<keyword evidence="3 5" id="KW-0862">Zinc</keyword>
<accession>W3VIU7</accession>
<evidence type="ECO:0000256" key="6">
    <source>
        <dbReference type="SAM" id="MobiDB-lite"/>
    </source>
</evidence>
<proteinExistence type="inferred from homology"/>
<dbReference type="CDD" id="cd08284">
    <property type="entry name" value="FDH_like_2"/>
    <property type="match status" value="1"/>
</dbReference>
<keyword evidence="10" id="KW-1185">Reference proteome</keyword>
<comment type="cofactor">
    <cofactor evidence="1 5">
        <name>Zn(2+)</name>
        <dbReference type="ChEBI" id="CHEBI:29105"/>
    </cofactor>
</comment>
<evidence type="ECO:0008006" key="11">
    <source>
        <dbReference type="Google" id="ProtNLM"/>
    </source>
</evidence>
<dbReference type="SUPFAM" id="SSF50129">
    <property type="entry name" value="GroES-like"/>
    <property type="match status" value="1"/>
</dbReference>
<dbReference type="InterPro" id="IPR036291">
    <property type="entry name" value="NAD(P)-bd_dom_sf"/>
</dbReference>
<dbReference type="EMBL" id="AWNI01000016">
    <property type="protein sequence ID" value="ETS61435.1"/>
    <property type="molecule type" value="Genomic_DNA"/>
</dbReference>
<dbReference type="AlphaFoldDB" id="W3VIU7"/>
<sequence>MVDGRPERAALLDRRVSAKQRRSSDLPPRLEAEARRLAGQRERESVGWHRRHSELGHGCAGKESALEAGHLAETRPTWGAVPTGNSGLISHATSAFSPPLQSGREGSVPSSPARTPTPIYTLSPTLALHSHPLLFASTSTRPPHRSYTAMSAPTTMKAVVIQGPEKVAVVERPIPTPGPGEVVVKVSLAALCGSDLHIYRGHQPVPHYDFVLGHEFVGSVHTIGEGIKNWKQGDKVVSPFTVSCGDCFFCNRGQTGRCTQSRVFGSVPLDGAQAEYVLVPLADTTLYPIPADVPDEIMLLTADIFPTGYFVANNAYTMLNDAERKDSVAVVIGCGPVGLCAVTAACSFFKTVYAIDSVPERLAEAKKHGAIPLHLTNDDCVQVLKDATEGRGADVALEVVGAEDALKLAVKIVRNFGVVSSCGIHTHAVTLEGLDLYNKNLRFQFGRCPVRAVFDPAVKLLAKHHDLFGSFIQHTRPIEDAPEYYKLFNDRKVLKTVFKMQH</sequence>
<dbReference type="PANTHER" id="PTHR42813:SF2">
    <property type="entry name" value="DEHYDROGENASE, ZINC-CONTAINING, PUTATIVE (AFU_ORTHOLOGUE AFUA_2G02810)-RELATED"/>
    <property type="match status" value="1"/>
</dbReference>
<dbReference type="Pfam" id="PF08240">
    <property type="entry name" value="ADH_N"/>
    <property type="match status" value="1"/>
</dbReference>
<evidence type="ECO:0000256" key="1">
    <source>
        <dbReference type="ARBA" id="ARBA00001947"/>
    </source>
</evidence>
<dbReference type="Gene3D" id="3.40.50.720">
    <property type="entry name" value="NAD(P)-binding Rossmann-like Domain"/>
    <property type="match status" value="1"/>
</dbReference>
<keyword evidence="4" id="KW-0560">Oxidoreductase</keyword>
<evidence type="ECO:0000256" key="5">
    <source>
        <dbReference type="RuleBase" id="RU361277"/>
    </source>
</evidence>
<dbReference type="InterPro" id="IPR013154">
    <property type="entry name" value="ADH-like_N"/>
</dbReference>
<dbReference type="PROSITE" id="PS00059">
    <property type="entry name" value="ADH_ZINC"/>
    <property type="match status" value="1"/>
</dbReference>
<dbReference type="InterPro" id="IPR011032">
    <property type="entry name" value="GroES-like_sf"/>
</dbReference>
<feature type="domain" description="Alcohol dehydrogenase-like N-terminal" evidence="8">
    <location>
        <begin position="178"/>
        <end position="289"/>
    </location>
</feature>
<dbReference type="Pfam" id="PF00107">
    <property type="entry name" value="ADH_zinc_N"/>
    <property type="match status" value="1"/>
</dbReference>
<organism evidence="9 10">
    <name type="scientific">Moesziomyces aphidis</name>
    <name type="common">Pseudozyma aphidis</name>
    <dbReference type="NCBI Taxonomy" id="84754"/>
    <lineage>
        <taxon>Eukaryota</taxon>
        <taxon>Fungi</taxon>
        <taxon>Dikarya</taxon>
        <taxon>Basidiomycota</taxon>
        <taxon>Ustilaginomycotina</taxon>
        <taxon>Ustilaginomycetes</taxon>
        <taxon>Ustilaginales</taxon>
        <taxon>Ustilaginaceae</taxon>
        <taxon>Moesziomyces</taxon>
    </lineage>
</organism>
<dbReference type="PANTHER" id="PTHR42813">
    <property type="entry name" value="ZINC-TYPE ALCOHOL DEHYDROGENASE-LIKE"/>
    <property type="match status" value="1"/>
</dbReference>
<evidence type="ECO:0000313" key="9">
    <source>
        <dbReference type="EMBL" id="ETS61435.1"/>
    </source>
</evidence>
<protein>
    <recommendedName>
        <fullName evidence="11">Alcohol dehydrogenase</fullName>
    </recommendedName>
</protein>
<dbReference type="InterPro" id="IPR013149">
    <property type="entry name" value="ADH-like_C"/>
</dbReference>
<comment type="caution">
    <text evidence="9">The sequence shown here is derived from an EMBL/GenBank/DDBJ whole genome shotgun (WGS) entry which is preliminary data.</text>
</comment>
<name>W3VIU7_MOEAP</name>
<keyword evidence="2 5" id="KW-0479">Metal-binding</keyword>
<evidence type="ECO:0000256" key="3">
    <source>
        <dbReference type="ARBA" id="ARBA00022833"/>
    </source>
</evidence>
<dbReference type="InterPro" id="IPR002328">
    <property type="entry name" value="ADH_Zn_CS"/>
</dbReference>
<evidence type="ECO:0000259" key="7">
    <source>
        <dbReference type="Pfam" id="PF00107"/>
    </source>
</evidence>
<dbReference type="SUPFAM" id="SSF51735">
    <property type="entry name" value="NAD(P)-binding Rossmann-fold domains"/>
    <property type="match status" value="1"/>
</dbReference>
<evidence type="ECO:0000313" key="10">
    <source>
        <dbReference type="Proteomes" id="UP000019462"/>
    </source>
</evidence>
<dbReference type="GO" id="GO:0008270">
    <property type="term" value="F:zinc ion binding"/>
    <property type="evidence" value="ECO:0007669"/>
    <property type="project" value="InterPro"/>
</dbReference>
<dbReference type="HOGENOM" id="CLU_026673_11_3_1"/>
<feature type="region of interest" description="Disordered" evidence="6">
    <location>
        <begin position="1"/>
        <end position="56"/>
    </location>
</feature>
<dbReference type="Gene3D" id="3.90.180.10">
    <property type="entry name" value="Medium-chain alcohol dehydrogenases, catalytic domain"/>
    <property type="match status" value="1"/>
</dbReference>